<evidence type="ECO:0000313" key="11">
    <source>
        <dbReference type="Proteomes" id="UP000295453"/>
    </source>
</evidence>
<dbReference type="InterPro" id="IPR004364">
    <property type="entry name" value="Aa-tRNA-synt_II"/>
</dbReference>
<feature type="binding site" evidence="7">
    <location>
        <position position="169"/>
    </location>
    <ligand>
        <name>L-aspartate</name>
        <dbReference type="ChEBI" id="CHEBI:29991"/>
    </ligand>
</feature>
<dbReference type="SUPFAM" id="SSF55261">
    <property type="entry name" value="GAD domain-like"/>
    <property type="match status" value="1"/>
</dbReference>
<dbReference type="EMBL" id="SJZJ01000024">
    <property type="protein sequence ID" value="TCJ22276.1"/>
    <property type="molecule type" value="Genomic_DNA"/>
</dbReference>
<dbReference type="Pfam" id="PF00152">
    <property type="entry name" value="tRNA-synt_2"/>
    <property type="match status" value="1"/>
</dbReference>
<dbReference type="Gene3D" id="3.30.1360.30">
    <property type="entry name" value="GAD-like domain"/>
    <property type="match status" value="1"/>
</dbReference>
<dbReference type="CDD" id="cd00777">
    <property type="entry name" value="AspRS_core"/>
    <property type="match status" value="1"/>
</dbReference>
<dbReference type="GO" id="GO:0004815">
    <property type="term" value="F:aspartate-tRNA ligase activity"/>
    <property type="evidence" value="ECO:0007669"/>
    <property type="project" value="UniProtKB-UniRule"/>
</dbReference>
<dbReference type="InterPro" id="IPR004365">
    <property type="entry name" value="NA-bd_OB_tRNA"/>
</dbReference>
<dbReference type="InterPro" id="IPR004524">
    <property type="entry name" value="Asp-tRNA-ligase_1"/>
</dbReference>
<evidence type="ECO:0000256" key="7">
    <source>
        <dbReference type="HAMAP-Rule" id="MF_00044"/>
    </source>
</evidence>
<dbReference type="InterPro" id="IPR029351">
    <property type="entry name" value="GAD_dom"/>
</dbReference>
<dbReference type="PRINTS" id="PR01042">
    <property type="entry name" value="TRNASYNTHASP"/>
</dbReference>
<dbReference type="InterPro" id="IPR004115">
    <property type="entry name" value="GAD-like_sf"/>
</dbReference>
<comment type="function">
    <text evidence="7">Aspartyl-tRNA synthetase with relaxed tRNA specificity since it is able to aspartylate not only its cognate tRNA(Asp) but also tRNA(Asn). Reaction proceeds in two steps: L-aspartate is first activated by ATP to form Asp-AMP and then transferred to the acceptor end of tRNA(Asp/Asn).</text>
</comment>
<dbReference type="NCBIfam" id="NF001750">
    <property type="entry name" value="PRK00476.1"/>
    <property type="match status" value="1"/>
</dbReference>
<dbReference type="AlphaFoldDB" id="A0A4R1BXX3"/>
<name>A0A4R1BXX3_9ACTN</name>
<dbReference type="CDD" id="cd04317">
    <property type="entry name" value="EcAspRS_like_N"/>
    <property type="match status" value="1"/>
</dbReference>
<reference evidence="10 11" key="1">
    <citation type="submission" date="2019-03" db="EMBL/GenBank/DDBJ databases">
        <authorList>
            <person name="Kim M.K.M."/>
        </authorList>
    </citation>
    <scope>NUCLEOTIDE SEQUENCE [LARGE SCALE GENOMIC DNA]</scope>
    <source>
        <strain evidence="10 11">18JY15-6</strain>
    </source>
</reference>
<evidence type="ECO:0000256" key="3">
    <source>
        <dbReference type="ARBA" id="ARBA00022741"/>
    </source>
</evidence>
<comment type="subunit">
    <text evidence="7">Homodimer.</text>
</comment>
<dbReference type="SUPFAM" id="SSF50249">
    <property type="entry name" value="Nucleic acid-binding proteins"/>
    <property type="match status" value="1"/>
</dbReference>
<evidence type="ECO:0000256" key="4">
    <source>
        <dbReference type="ARBA" id="ARBA00022840"/>
    </source>
</evidence>
<keyword evidence="7" id="KW-0963">Cytoplasm</keyword>
<dbReference type="GO" id="GO:0050560">
    <property type="term" value="F:aspartate-tRNA(Asn) ligase activity"/>
    <property type="evidence" value="ECO:0007669"/>
    <property type="project" value="UniProtKB-EC"/>
</dbReference>
<dbReference type="InterPro" id="IPR047090">
    <property type="entry name" value="AspRS_core"/>
</dbReference>
<dbReference type="InterPro" id="IPR047089">
    <property type="entry name" value="Asp-tRNA-ligase_1_N"/>
</dbReference>
<evidence type="ECO:0000313" key="10">
    <source>
        <dbReference type="EMBL" id="TCJ22276.1"/>
    </source>
</evidence>
<evidence type="ECO:0000256" key="8">
    <source>
        <dbReference type="SAM" id="MobiDB-lite"/>
    </source>
</evidence>
<evidence type="ECO:0000256" key="2">
    <source>
        <dbReference type="ARBA" id="ARBA00022598"/>
    </source>
</evidence>
<sequence length="596" mass="64905">MIRTHEAGALRAEHVGQTVTLAGWVARRRDHGGVAFIDLREASGVVQVVIRDEAVAHQLRNEFVIKVVGEVVARTEGNVNPNLATGEIEIVVADLEVLNTAAPLPFQIDDNVEVGEEARLKHRYLDLRRSGPAAAIRLRSDVYKSVRDVLAGRGFTEVETPTLTRSTPEGARDFLVPARMHPGSWYALPQSPQLFKQLLMVGGIEKYFQIARCYRDEDFRADRQPEFTQLDIEMSFVEQDDVIEMMEDVITAMWRTIGVEVQTPLPRMTYADAMRLYGSDKPDLRFGNPLVECTEYFANTTFRVFQAEYVGAVVMPGGASQPRKQLDAWQEWAKQRGARGLAYVLVQEDGTLTGPVAKNLSETEAAGLAAHTGANPGDCIFFAAGATKSSRALLGAARLEIGKRLGLLDPDVFAFTWVVDAPMFEPAGDAVASGDVAVGAGEWTAVHHAFTGPKPEFLDTFDTDPGSALAYAYDIVCNGSELGGGSIRIHREDIQKRVFNVMGIGEDEAQEKFGFLLDAFKFGAPPHGGIALGMDRILQHLTKTDSIREVIAFPKSGGGFDPLTAAPAPITEQQRAEAGVDAKPEVEQAPEGDATP</sequence>
<feature type="domain" description="Aminoacyl-transfer RNA synthetases class-II family profile" evidence="9">
    <location>
        <begin position="136"/>
        <end position="562"/>
    </location>
</feature>
<dbReference type="EC" id="6.1.1.23" evidence="7"/>
<feature type="site" description="Important for tRNA non-discrimination" evidence="7">
    <location>
        <position position="31"/>
    </location>
</feature>
<dbReference type="SUPFAM" id="SSF55681">
    <property type="entry name" value="Class II aaRS and biotin synthetases"/>
    <property type="match status" value="1"/>
</dbReference>
<dbReference type="GO" id="GO:0005737">
    <property type="term" value="C:cytoplasm"/>
    <property type="evidence" value="ECO:0007669"/>
    <property type="project" value="UniProtKB-SubCell"/>
</dbReference>
<keyword evidence="5 7" id="KW-0648">Protein biosynthesis</keyword>
<evidence type="ECO:0000256" key="5">
    <source>
        <dbReference type="ARBA" id="ARBA00022917"/>
    </source>
</evidence>
<dbReference type="GO" id="GO:0003676">
    <property type="term" value="F:nucleic acid binding"/>
    <property type="evidence" value="ECO:0007669"/>
    <property type="project" value="InterPro"/>
</dbReference>
<protein>
    <recommendedName>
        <fullName evidence="7">Aspartate--tRNA(Asp/Asn) ligase</fullName>
        <ecNumber evidence="7">6.1.1.23</ecNumber>
    </recommendedName>
    <alternativeName>
        <fullName evidence="7">Aspartyl-tRNA synthetase</fullName>
        <shortName evidence="7">AspRS</shortName>
    </alternativeName>
    <alternativeName>
        <fullName evidence="7">Non-discriminating aspartyl-tRNA synthetase</fullName>
        <shortName evidence="7">ND-AspRS</shortName>
    </alternativeName>
</protein>
<feature type="binding site" evidence="7">
    <location>
        <begin position="533"/>
        <end position="536"/>
    </location>
    <ligand>
        <name>ATP</name>
        <dbReference type="ChEBI" id="CHEBI:30616"/>
    </ligand>
</feature>
<comment type="similarity">
    <text evidence="1 7">Belongs to the class-II aminoacyl-tRNA synthetase family. Type 1 subfamily.</text>
</comment>
<comment type="caution">
    <text evidence="10">The sequence shown here is derived from an EMBL/GenBank/DDBJ whole genome shotgun (WGS) entry which is preliminary data.</text>
</comment>
<dbReference type="InterPro" id="IPR006195">
    <property type="entry name" value="aa-tRNA-synth_II"/>
</dbReference>
<dbReference type="Proteomes" id="UP000295453">
    <property type="component" value="Unassembled WGS sequence"/>
</dbReference>
<feature type="binding site" evidence="7">
    <location>
        <position position="488"/>
    </location>
    <ligand>
        <name>L-aspartate</name>
        <dbReference type="ChEBI" id="CHEBI:29991"/>
    </ligand>
</feature>
<dbReference type="HAMAP" id="MF_00044">
    <property type="entry name" value="Asp_tRNA_synth_type1"/>
    <property type="match status" value="1"/>
</dbReference>
<feature type="binding site" evidence="7">
    <location>
        <position position="224"/>
    </location>
    <ligand>
        <name>ATP</name>
        <dbReference type="ChEBI" id="CHEBI:30616"/>
    </ligand>
</feature>
<dbReference type="InterPro" id="IPR045864">
    <property type="entry name" value="aa-tRNA-synth_II/BPL/LPL"/>
</dbReference>
<dbReference type="Gene3D" id="3.30.930.10">
    <property type="entry name" value="Bira Bifunctional Protein, Domain 2"/>
    <property type="match status" value="1"/>
</dbReference>
<evidence type="ECO:0000256" key="6">
    <source>
        <dbReference type="ARBA" id="ARBA00023146"/>
    </source>
</evidence>
<evidence type="ECO:0000256" key="1">
    <source>
        <dbReference type="ARBA" id="ARBA00006303"/>
    </source>
</evidence>
<dbReference type="Gene3D" id="2.40.50.140">
    <property type="entry name" value="Nucleic acid-binding proteins"/>
    <property type="match status" value="1"/>
</dbReference>
<gene>
    <name evidence="7 10" type="primary">aspS</name>
    <name evidence="10" type="ORF">EPD65_13115</name>
</gene>
<keyword evidence="6 7" id="KW-0030">Aminoacyl-tRNA synthetase</keyword>
<feature type="region of interest" description="Disordered" evidence="8">
    <location>
        <begin position="559"/>
        <end position="596"/>
    </location>
</feature>
<dbReference type="GO" id="GO:0006422">
    <property type="term" value="P:aspartyl-tRNA aminoacylation"/>
    <property type="evidence" value="ECO:0007669"/>
    <property type="project" value="UniProtKB-UniRule"/>
</dbReference>
<accession>A0A4R1BXX3</accession>
<dbReference type="PANTHER" id="PTHR22594:SF5">
    <property type="entry name" value="ASPARTATE--TRNA LIGASE, MITOCHONDRIAL"/>
    <property type="match status" value="1"/>
</dbReference>
<feature type="binding site" evidence="7">
    <location>
        <position position="481"/>
    </location>
    <ligand>
        <name>ATP</name>
        <dbReference type="ChEBI" id="CHEBI:30616"/>
    </ligand>
</feature>
<dbReference type="RefSeq" id="WP_131584854.1">
    <property type="nucleotide sequence ID" value="NZ_SJZJ01000024.1"/>
</dbReference>
<dbReference type="Pfam" id="PF01336">
    <property type="entry name" value="tRNA_anti-codon"/>
    <property type="match status" value="1"/>
</dbReference>
<dbReference type="OrthoDB" id="9802326at2"/>
<feature type="binding site" evidence="7">
    <location>
        <begin position="215"/>
        <end position="217"/>
    </location>
    <ligand>
        <name>ATP</name>
        <dbReference type="ChEBI" id="CHEBI:30616"/>
    </ligand>
</feature>
<dbReference type="InterPro" id="IPR012340">
    <property type="entry name" value="NA-bd_OB-fold"/>
</dbReference>
<comment type="subcellular location">
    <subcellularLocation>
        <location evidence="7">Cytoplasm</location>
    </subcellularLocation>
</comment>
<evidence type="ECO:0000259" key="9">
    <source>
        <dbReference type="PROSITE" id="PS50862"/>
    </source>
</evidence>
<dbReference type="InterPro" id="IPR002312">
    <property type="entry name" value="Asp/Asn-tRNA-synth_IIb"/>
</dbReference>
<organism evidence="10 11">
    <name type="scientific">Nocardioides jejuensis</name>
    <dbReference type="NCBI Taxonomy" id="2502782"/>
    <lineage>
        <taxon>Bacteria</taxon>
        <taxon>Bacillati</taxon>
        <taxon>Actinomycetota</taxon>
        <taxon>Actinomycetes</taxon>
        <taxon>Propionibacteriales</taxon>
        <taxon>Nocardioidaceae</taxon>
        <taxon>Nocardioides</taxon>
    </lineage>
</organism>
<feature type="region of interest" description="Aspartate" evidence="7">
    <location>
        <begin position="193"/>
        <end position="196"/>
    </location>
</feature>
<feature type="compositionally biased region" description="Basic and acidic residues" evidence="8">
    <location>
        <begin position="574"/>
        <end position="586"/>
    </location>
</feature>
<dbReference type="NCBIfam" id="TIGR00459">
    <property type="entry name" value="aspS_bact"/>
    <property type="match status" value="1"/>
</dbReference>
<keyword evidence="4 7" id="KW-0067">ATP-binding</keyword>
<proteinExistence type="inferred from homology"/>
<comment type="catalytic activity">
    <reaction evidence="7">
        <text>tRNA(Asx) + L-aspartate + ATP = L-aspartyl-tRNA(Asx) + AMP + diphosphate</text>
        <dbReference type="Rhea" id="RHEA:18349"/>
        <dbReference type="Rhea" id="RHEA-COMP:9710"/>
        <dbReference type="Rhea" id="RHEA-COMP:9711"/>
        <dbReference type="ChEBI" id="CHEBI:29991"/>
        <dbReference type="ChEBI" id="CHEBI:30616"/>
        <dbReference type="ChEBI" id="CHEBI:33019"/>
        <dbReference type="ChEBI" id="CHEBI:78442"/>
        <dbReference type="ChEBI" id="CHEBI:78516"/>
        <dbReference type="ChEBI" id="CHEBI:456215"/>
        <dbReference type="EC" id="6.1.1.23"/>
    </reaction>
</comment>
<keyword evidence="3 7" id="KW-0547">Nucleotide-binding</keyword>
<dbReference type="PROSITE" id="PS50862">
    <property type="entry name" value="AA_TRNA_LIGASE_II"/>
    <property type="match status" value="1"/>
</dbReference>
<dbReference type="PANTHER" id="PTHR22594">
    <property type="entry name" value="ASPARTYL/LYSYL-TRNA SYNTHETASE"/>
    <property type="match status" value="1"/>
</dbReference>
<dbReference type="GO" id="GO:0005524">
    <property type="term" value="F:ATP binding"/>
    <property type="evidence" value="ECO:0007669"/>
    <property type="project" value="UniProtKB-UniRule"/>
</dbReference>
<feature type="binding site" evidence="7">
    <location>
        <position position="447"/>
    </location>
    <ligand>
        <name>L-aspartate</name>
        <dbReference type="ChEBI" id="CHEBI:29991"/>
    </ligand>
</feature>
<keyword evidence="2 7" id="KW-0436">Ligase</keyword>
<feature type="site" description="Important for tRNA non-discrimination" evidence="7">
    <location>
        <position position="77"/>
    </location>
</feature>
<feature type="binding site" evidence="7">
    <location>
        <position position="215"/>
    </location>
    <ligand>
        <name>L-aspartate</name>
        <dbReference type="ChEBI" id="CHEBI:29991"/>
    </ligand>
</feature>
<keyword evidence="11" id="KW-1185">Reference proteome</keyword>
<dbReference type="Pfam" id="PF02938">
    <property type="entry name" value="GAD"/>
    <property type="match status" value="1"/>
</dbReference>